<dbReference type="PIRSF" id="PIRSF022950">
    <property type="entry name" value="PPase_methylesterase_euk"/>
    <property type="match status" value="1"/>
</dbReference>
<evidence type="ECO:0000256" key="5">
    <source>
        <dbReference type="ARBA" id="ARBA00049203"/>
    </source>
</evidence>
<evidence type="ECO:0000259" key="7">
    <source>
        <dbReference type="Pfam" id="PF12697"/>
    </source>
</evidence>
<protein>
    <recommendedName>
        <fullName evidence="2">protein phosphatase methylesterase-1</fullName>
        <ecNumber evidence="2">3.1.1.89</ecNumber>
    </recommendedName>
</protein>
<dbReference type="InterPro" id="IPR016812">
    <property type="entry name" value="PPase_methylesterase_euk"/>
</dbReference>
<feature type="active site" evidence="6">
    <location>
        <position position="123"/>
    </location>
</feature>
<feature type="domain" description="AB hydrolase-1" evidence="7">
    <location>
        <begin position="25"/>
        <end position="259"/>
    </location>
</feature>
<comment type="catalytic activity">
    <reaction evidence="5">
        <text>[phosphatase 2A protein]-C-terminal L-leucine methyl ester + H2O = [phosphatase 2A protein]-C-terminal L-leucine + methanol + H(+)</text>
        <dbReference type="Rhea" id="RHEA:48548"/>
        <dbReference type="Rhea" id="RHEA-COMP:12134"/>
        <dbReference type="Rhea" id="RHEA-COMP:12135"/>
        <dbReference type="ChEBI" id="CHEBI:15377"/>
        <dbReference type="ChEBI" id="CHEBI:15378"/>
        <dbReference type="ChEBI" id="CHEBI:17790"/>
        <dbReference type="ChEBI" id="CHEBI:90516"/>
        <dbReference type="ChEBI" id="CHEBI:90517"/>
        <dbReference type="EC" id="3.1.1.89"/>
    </reaction>
</comment>
<organism evidence="8">
    <name type="scientific">Arcella intermedia</name>
    <dbReference type="NCBI Taxonomy" id="1963864"/>
    <lineage>
        <taxon>Eukaryota</taxon>
        <taxon>Amoebozoa</taxon>
        <taxon>Tubulinea</taxon>
        <taxon>Elardia</taxon>
        <taxon>Arcellinida</taxon>
        <taxon>Sphaerothecina</taxon>
        <taxon>Arcellidae</taxon>
        <taxon>Arcella</taxon>
    </lineage>
</organism>
<dbReference type="PANTHER" id="PTHR14189">
    <property type="entry name" value="PROTEIN PHOSPHATASE METHYLESTERASE-1 RELATED"/>
    <property type="match status" value="1"/>
</dbReference>
<dbReference type="InterPro" id="IPR000073">
    <property type="entry name" value="AB_hydrolase_1"/>
</dbReference>
<proteinExistence type="inferred from homology"/>
<dbReference type="EMBL" id="GIBP01006007">
    <property type="protein sequence ID" value="NDV34976.1"/>
    <property type="molecule type" value="Transcribed_RNA"/>
</dbReference>
<keyword evidence="3" id="KW-0719">Serine esterase</keyword>
<feature type="active site" evidence="6">
    <location>
        <position position="248"/>
    </location>
</feature>
<evidence type="ECO:0000256" key="2">
    <source>
        <dbReference type="ARBA" id="ARBA00013111"/>
    </source>
</evidence>
<dbReference type="GO" id="GO:0051723">
    <property type="term" value="F:protein methylesterase activity"/>
    <property type="evidence" value="ECO:0007669"/>
    <property type="project" value="UniProtKB-EC"/>
</dbReference>
<dbReference type="PANTHER" id="PTHR14189:SF0">
    <property type="entry name" value="PROTEIN PHOSPHATASE METHYLESTERASE 1"/>
    <property type="match status" value="1"/>
</dbReference>
<dbReference type="Gene3D" id="3.40.50.1820">
    <property type="entry name" value="alpha/beta hydrolase"/>
    <property type="match status" value="1"/>
</dbReference>
<dbReference type="SUPFAM" id="SSF53474">
    <property type="entry name" value="alpha/beta-Hydrolases"/>
    <property type="match status" value="1"/>
</dbReference>
<evidence type="ECO:0000256" key="6">
    <source>
        <dbReference type="PIRSR" id="PIRSR022950-1"/>
    </source>
</evidence>
<dbReference type="EC" id="3.1.1.89" evidence="2"/>
<evidence type="ECO:0000256" key="1">
    <source>
        <dbReference type="ARBA" id="ARBA00008645"/>
    </source>
</evidence>
<evidence type="ECO:0000313" key="8">
    <source>
        <dbReference type="EMBL" id="NDV34976.1"/>
    </source>
</evidence>
<feature type="active site" evidence="6">
    <location>
        <position position="98"/>
    </location>
</feature>
<keyword evidence="4" id="KW-0378">Hydrolase</keyword>
<dbReference type="InterPro" id="IPR029058">
    <property type="entry name" value="AB_hydrolase_fold"/>
</dbReference>
<dbReference type="AlphaFoldDB" id="A0A6B2LD61"/>
<accession>A0A6B2LD61</accession>
<sequence length="273" mass="29991">MYFSSKEMLDSGFCVYKAGDDGPMVFLIHGAGLGAMSWAPVVKLLKDHCRVITFDCRGHGSTLLTEDDMSSENLVNDTKGIIEKLNPTGSPIVLIGHSMGGAIAIRTALALPKNAVSALIVLDVVEGTAMAALPKMMSIIQGRPSKFDTVESALHWAVSSGVVRNRASACISVPQQFIEKDGCYVWRTDLRKTQPFWEGWFKNMSNLFLSVPCPKLLLVADTDRLDTPLTTGQMMGKFQFSIIPNVGHLIQEDAPERTATLIIQFLQRFRLTK</sequence>
<dbReference type="Pfam" id="PF12697">
    <property type="entry name" value="Abhydrolase_6"/>
    <property type="match status" value="1"/>
</dbReference>
<evidence type="ECO:0000256" key="3">
    <source>
        <dbReference type="ARBA" id="ARBA00022487"/>
    </source>
</evidence>
<name>A0A6B2LD61_9EUKA</name>
<evidence type="ECO:0000256" key="4">
    <source>
        <dbReference type="ARBA" id="ARBA00022801"/>
    </source>
</evidence>
<reference evidence="8" key="1">
    <citation type="journal article" date="2020" name="J. Eukaryot. Microbiol.">
        <title>De novo Sequencing, Assembly and Annotation of the Transcriptome for the Free-Living Testate Amoeba Arcella intermedia.</title>
        <authorList>
            <person name="Ribeiro G.M."/>
            <person name="Porfirio-Sousa A.L."/>
            <person name="Maurer-Alcala X.X."/>
            <person name="Katz L.A."/>
            <person name="Lahr D.J.G."/>
        </authorList>
    </citation>
    <scope>NUCLEOTIDE SEQUENCE</scope>
</reference>
<comment type="similarity">
    <text evidence="1">Belongs to the AB hydrolase superfamily.</text>
</comment>